<evidence type="ECO:0000256" key="1">
    <source>
        <dbReference type="ARBA" id="ARBA00010928"/>
    </source>
</evidence>
<dbReference type="InterPro" id="IPR051450">
    <property type="entry name" value="Gfo/Idh/MocA_Oxidoreductases"/>
</dbReference>
<evidence type="ECO:0000259" key="2">
    <source>
        <dbReference type="Pfam" id="PF01408"/>
    </source>
</evidence>
<comment type="caution">
    <text evidence="4">The sequence shown here is derived from an EMBL/GenBank/DDBJ whole genome shotgun (WGS) entry which is preliminary data.</text>
</comment>
<accession>A0A2V5KGU3</accession>
<dbReference type="Pfam" id="PF02894">
    <property type="entry name" value="GFO_IDH_MocA_C"/>
    <property type="match status" value="1"/>
</dbReference>
<evidence type="ECO:0000313" key="4">
    <source>
        <dbReference type="EMBL" id="PYI53460.1"/>
    </source>
</evidence>
<name>A0A2V5KGU3_9BACL</name>
<dbReference type="Gene3D" id="3.40.50.720">
    <property type="entry name" value="NAD(P)-binding Rossmann-like Domain"/>
    <property type="match status" value="1"/>
</dbReference>
<gene>
    <name evidence="4" type="ORF">DLM86_16945</name>
</gene>
<organism evidence="4 5">
    <name type="scientific">Paenibacillus flagellatus</name>
    <dbReference type="NCBI Taxonomy" id="2211139"/>
    <lineage>
        <taxon>Bacteria</taxon>
        <taxon>Bacillati</taxon>
        <taxon>Bacillota</taxon>
        <taxon>Bacilli</taxon>
        <taxon>Bacillales</taxon>
        <taxon>Paenibacillaceae</taxon>
        <taxon>Paenibacillus</taxon>
    </lineage>
</organism>
<comment type="similarity">
    <text evidence="1">Belongs to the Gfo/Idh/MocA family.</text>
</comment>
<evidence type="ECO:0000259" key="3">
    <source>
        <dbReference type="Pfam" id="PF02894"/>
    </source>
</evidence>
<feature type="domain" description="Gfo/Idh/MocA-like oxidoreductase N-terminal" evidence="2">
    <location>
        <begin position="21"/>
        <end position="138"/>
    </location>
</feature>
<dbReference type="InterPro" id="IPR004104">
    <property type="entry name" value="Gfo/Idh/MocA-like_OxRdtase_C"/>
</dbReference>
<dbReference type="Proteomes" id="UP000247476">
    <property type="component" value="Unassembled WGS sequence"/>
</dbReference>
<dbReference type="SUPFAM" id="SSF55347">
    <property type="entry name" value="Glyceraldehyde-3-phosphate dehydrogenase-like, C-terminal domain"/>
    <property type="match status" value="1"/>
</dbReference>
<dbReference type="Pfam" id="PF01408">
    <property type="entry name" value="GFO_IDH_MocA"/>
    <property type="match status" value="1"/>
</dbReference>
<dbReference type="Gene3D" id="3.30.360.10">
    <property type="entry name" value="Dihydrodipicolinate Reductase, domain 2"/>
    <property type="match status" value="1"/>
</dbReference>
<dbReference type="InterPro" id="IPR000683">
    <property type="entry name" value="Gfo/Idh/MocA-like_OxRdtase_N"/>
</dbReference>
<keyword evidence="5" id="KW-1185">Reference proteome</keyword>
<dbReference type="PANTHER" id="PTHR43377:SF1">
    <property type="entry name" value="BILIVERDIN REDUCTASE A"/>
    <property type="match status" value="1"/>
</dbReference>
<evidence type="ECO:0000313" key="5">
    <source>
        <dbReference type="Proteomes" id="UP000247476"/>
    </source>
</evidence>
<feature type="domain" description="Gfo/Idh/MocA-like oxidoreductase C-terminal" evidence="3">
    <location>
        <begin position="150"/>
        <end position="377"/>
    </location>
</feature>
<protein>
    <recommendedName>
        <fullName evidence="6">Gfo/Idh/MocA family oxidoreductase</fullName>
    </recommendedName>
</protein>
<evidence type="ECO:0008006" key="6">
    <source>
        <dbReference type="Google" id="ProtNLM"/>
    </source>
</evidence>
<dbReference type="GO" id="GO:0000166">
    <property type="term" value="F:nucleotide binding"/>
    <property type="evidence" value="ECO:0007669"/>
    <property type="project" value="InterPro"/>
</dbReference>
<proteinExistence type="inferred from homology"/>
<dbReference type="AlphaFoldDB" id="A0A2V5KGU3"/>
<reference evidence="4 5" key="1">
    <citation type="submission" date="2018-05" db="EMBL/GenBank/DDBJ databases">
        <title>Paenibacillus flagellatus sp. nov., isolated from selenium mineral soil.</title>
        <authorList>
            <person name="Dai X."/>
        </authorList>
    </citation>
    <scope>NUCLEOTIDE SEQUENCE [LARGE SCALE GENOMIC DNA]</scope>
    <source>
        <strain evidence="4 5">DXL2</strain>
    </source>
</reference>
<dbReference type="EMBL" id="QJVJ01000007">
    <property type="protein sequence ID" value="PYI53460.1"/>
    <property type="molecule type" value="Genomic_DNA"/>
</dbReference>
<dbReference type="SUPFAM" id="SSF51735">
    <property type="entry name" value="NAD(P)-binding Rossmann-fold domains"/>
    <property type="match status" value="1"/>
</dbReference>
<sequence>MFYWSYHIIFMKAEMKMKPIGFGIVGCGFFGGEFARLLQEMEGARVAAVQGGSGKSARAVAEEIGCGFEERLEDLVRRDDVDAIVVASPNHLHREPVLLAARHGKHVFCEKPVALSNEDCRDMTEACRSAGVRFMAGHILHFFDGIERVKRWIREGVIGRPIAIHSERTGWEEPKPDVSWKKNERESGGHLFHHIHELELMLALMGAPAELYMAGDNVAHRGPGFGDEDDVLLLTLRFANGGFGTLQTGSGFRWGEHYMKINGTEGAIRIDFRRSAVELRKPGERTVSFGLHDEPLDNEERIRIYEVMDGGVIYGDPQKRPPAFLQTAMRREMRCFLDAIGGKPIEDDKRALFDGTGALLSIATASAAMSSRRSGVPQQVPIVPDR</sequence>
<dbReference type="InterPro" id="IPR036291">
    <property type="entry name" value="NAD(P)-bd_dom_sf"/>
</dbReference>
<dbReference type="PANTHER" id="PTHR43377">
    <property type="entry name" value="BILIVERDIN REDUCTASE A"/>
    <property type="match status" value="1"/>
</dbReference>